<keyword evidence="2" id="KW-1185">Reference proteome</keyword>
<dbReference type="EMBL" id="KL142378">
    <property type="protein sequence ID" value="KDR76657.1"/>
    <property type="molecule type" value="Genomic_DNA"/>
</dbReference>
<accession>A0A067T2U3</accession>
<gene>
    <name evidence="1" type="ORF">GALMADRAFT_1328554</name>
</gene>
<evidence type="ECO:0000313" key="2">
    <source>
        <dbReference type="Proteomes" id="UP000027222"/>
    </source>
</evidence>
<reference evidence="2" key="1">
    <citation type="journal article" date="2014" name="Proc. Natl. Acad. Sci. U.S.A.">
        <title>Extensive sampling of basidiomycete genomes demonstrates inadequacy of the white-rot/brown-rot paradigm for wood decay fungi.</title>
        <authorList>
            <person name="Riley R."/>
            <person name="Salamov A.A."/>
            <person name="Brown D.W."/>
            <person name="Nagy L.G."/>
            <person name="Floudas D."/>
            <person name="Held B.W."/>
            <person name="Levasseur A."/>
            <person name="Lombard V."/>
            <person name="Morin E."/>
            <person name="Otillar R."/>
            <person name="Lindquist E.A."/>
            <person name="Sun H."/>
            <person name="LaButti K.M."/>
            <person name="Schmutz J."/>
            <person name="Jabbour D."/>
            <person name="Luo H."/>
            <person name="Baker S.E."/>
            <person name="Pisabarro A.G."/>
            <person name="Walton J.D."/>
            <person name="Blanchette R.A."/>
            <person name="Henrissat B."/>
            <person name="Martin F."/>
            <person name="Cullen D."/>
            <person name="Hibbett D.S."/>
            <person name="Grigoriev I.V."/>
        </authorList>
    </citation>
    <scope>NUCLEOTIDE SEQUENCE [LARGE SCALE GENOMIC DNA]</scope>
    <source>
        <strain evidence="2">CBS 339.88</strain>
    </source>
</reference>
<dbReference type="InterPro" id="IPR032675">
    <property type="entry name" value="LRR_dom_sf"/>
</dbReference>
<dbReference type="HOGENOM" id="CLU_043832_0_0_1"/>
<dbReference type="Gene3D" id="3.80.10.10">
    <property type="entry name" value="Ribonuclease Inhibitor"/>
    <property type="match status" value="1"/>
</dbReference>
<evidence type="ECO:0008006" key="3">
    <source>
        <dbReference type="Google" id="ProtNLM"/>
    </source>
</evidence>
<dbReference type="OrthoDB" id="2269034at2759"/>
<dbReference type="AlphaFoldDB" id="A0A067T2U3"/>
<protein>
    <recommendedName>
        <fullName evidence="3">F-box domain-containing protein</fullName>
    </recommendedName>
</protein>
<organism evidence="1 2">
    <name type="scientific">Galerina marginata (strain CBS 339.88)</name>
    <dbReference type="NCBI Taxonomy" id="685588"/>
    <lineage>
        <taxon>Eukaryota</taxon>
        <taxon>Fungi</taxon>
        <taxon>Dikarya</taxon>
        <taxon>Basidiomycota</taxon>
        <taxon>Agaricomycotina</taxon>
        <taxon>Agaricomycetes</taxon>
        <taxon>Agaricomycetidae</taxon>
        <taxon>Agaricales</taxon>
        <taxon>Agaricineae</taxon>
        <taxon>Strophariaceae</taxon>
        <taxon>Galerina</taxon>
    </lineage>
</organism>
<evidence type="ECO:0000313" key="1">
    <source>
        <dbReference type="EMBL" id="KDR76657.1"/>
    </source>
</evidence>
<name>A0A067T2U3_GALM3</name>
<dbReference type="Proteomes" id="UP000027222">
    <property type="component" value="Unassembled WGS sequence"/>
</dbReference>
<sequence>MTETRIPIQDLPLDILQEIFTCCLPPDSMTHRQPDTKVAPMILCHICAYWRAVALGIPRLWTDLFHVLRIYAVVPNRMLLSEGIHQGDLEFLRWWKLQLGRVHPRLRLIVQWMKGNPGFKVGKSDESLLSLVSTARHLDIDIDFACALRTHFGGNLPDSIVKADTFFLRQGSRGFRETSYKFSFNMSYDPSLIPFPTEPLLRRILLDSIFFKNLDLGAVVWSQLTRIILLDTGLSTPAWFAMIRECLNLESAIFHIRGLGYNEPPQDDPSTCTLPRLQQLVLKWDPANFPQPLFKNLHLPELTRLRLTSGLTVQELHELLNSTPSVQELHLSYSMPADPDFKSRGLIPGTSSNVEQLTAYVPNLEHLVIQVHFTWNKEYEDVRHLINILSTTPWLDLGSGRNAIKRVELTVEHWESQEILVEGLQTLNPVIDGVDIVARDDSPWGKDDDLHLTYREDCFDDFRFGYR</sequence>
<proteinExistence type="predicted"/>